<comment type="similarity">
    <text evidence="5">Belongs to the SAT4 family.</text>
</comment>
<dbReference type="Pfam" id="PF20684">
    <property type="entry name" value="Fung_rhodopsin"/>
    <property type="match status" value="1"/>
</dbReference>
<evidence type="ECO:0000256" key="2">
    <source>
        <dbReference type="ARBA" id="ARBA00022692"/>
    </source>
</evidence>
<dbReference type="AlphaFoldDB" id="A0A0D2KSK5"/>
<feature type="compositionally biased region" description="Basic residues" evidence="6">
    <location>
        <begin position="526"/>
        <end position="535"/>
    </location>
</feature>
<feature type="transmembrane region" description="Helical" evidence="7">
    <location>
        <begin position="31"/>
        <end position="51"/>
    </location>
</feature>
<dbReference type="Proteomes" id="UP000053411">
    <property type="component" value="Unassembled WGS sequence"/>
</dbReference>
<feature type="compositionally biased region" description="Polar residues" evidence="6">
    <location>
        <begin position="506"/>
        <end position="519"/>
    </location>
</feature>
<proteinExistence type="inferred from homology"/>
<protein>
    <recommendedName>
        <fullName evidence="8">Rhodopsin domain-containing protein</fullName>
    </recommendedName>
</protein>
<feature type="region of interest" description="Disordered" evidence="6">
    <location>
        <begin position="502"/>
        <end position="567"/>
    </location>
</feature>
<feature type="transmembrane region" description="Helical" evidence="7">
    <location>
        <begin position="228"/>
        <end position="246"/>
    </location>
</feature>
<feature type="compositionally biased region" description="Polar residues" evidence="6">
    <location>
        <begin position="452"/>
        <end position="473"/>
    </location>
</feature>
<keyword evidence="10" id="KW-1185">Reference proteome</keyword>
<name>A0A0D2KSK5_9EURO</name>
<evidence type="ECO:0000256" key="1">
    <source>
        <dbReference type="ARBA" id="ARBA00004141"/>
    </source>
</evidence>
<evidence type="ECO:0000313" key="10">
    <source>
        <dbReference type="Proteomes" id="UP000053411"/>
    </source>
</evidence>
<reference evidence="9 10" key="1">
    <citation type="submission" date="2015-01" db="EMBL/GenBank/DDBJ databases">
        <title>The Genome Sequence of Fonsecaea multimorphosa CBS 102226.</title>
        <authorList>
            <consortium name="The Broad Institute Genomics Platform"/>
            <person name="Cuomo C."/>
            <person name="de Hoog S."/>
            <person name="Gorbushina A."/>
            <person name="Stielow B."/>
            <person name="Teixiera M."/>
            <person name="Abouelleil A."/>
            <person name="Chapman S.B."/>
            <person name="Priest M."/>
            <person name="Young S.K."/>
            <person name="Wortman J."/>
            <person name="Nusbaum C."/>
            <person name="Birren B."/>
        </authorList>
    </citation>
    <scope>NUCLEOTIDE SEQUENCE [LARGE SCALE GENOMIC DNA]</scope>
    <source>
        <strain evidence="9 10">CBS 102226</strain>
    </source>
</reference>
<keyword evidence="2 7" id="KW-0812">Transmembrane</keyword>
<feature type="transmembrane region" description="Helical" evidence="7">
    <location>
        <begin position="149"/>
        <end position="167"/>
    </location>
</feature>
<evidence type="ECO:0000256" key="4">
    <source>
        <dbReference type="ARBA" id="ARBA00023136"/>
    </source>
</evidence>
<evidence type="ECO:0000259" key="8">
    <source>
        <dbReference type="Pfam" id="PF20684"/>
    </source>
</evidence>
<feature type="transmembrane region" description="Helical" evidence="7">
    <location>
        <begin position="258"/>
        <end position="283"/>
    </location>
</feature>
<dbReference type="PANTHER" id="PTHR33048:SF19">
    <property type="entry name" value="MEMBRANE PROTEIN PTH11-LIKE, PUTATIVE (AFU_ORTHOLOGUE AFUA_1G14080)-RELATED"/>
    <property type="match status" value="1"/>
</dbReference>
<organism evidence="9 10">
    <name type="scientific">Fonsecaea multimorphosa CBS 102226</name>
    <dbReference type="NCBI Taxonomy" id="1442371"/>
    <lineage>
        <taxon>Eukaryota</taxon>
        <taxon>Fungi</taxon>
        <taxon>Dikarya</taxon>
        <taxon>Ascomycota</taxon>
        <taxon>Pezizomycotina</taxon>
        <taxon>Eurotiomycetes</taxon>
        <taxon>Chaetothyriomycetidae</taxon>
        <taxon>Chaetothyriales</taxon>
        <taxon>Herpotrichiellaceae</taxon>
        <taxon>Fonsecaea</taxon>
    </lineage>
</organism>
<feature type="region of interest" description="Disordered" evidence="6">
    <location>
        <begin position="388"/>
        <end position="482"/>
    </location>
</feature>
<dbReference type="InterPro" id="IPR049326">
    <property type="entry name" value="Rhodopsin_dom_fungi"/>
</dbReference>
<keyword evidence="3 7" id="KW-1133">Transmembrane helix</keyword>
<gene>
    <name evidence="9" type="ORF">Z520_04349</name>
</gene>
<feature type="domain" description="Rhodopsin" evidence="8">
    <location>
        <begin position="45"/>
        <end position="255"/>
    </location>
</feature>
<dbReference type="PANTHER" id="PTHR33048">
    <property type="entry name" value="PTH11-LIKE INTEGRAL MEMBRANE PROTEIN (AFU_ORTHOLOGUE AFUA_5G11245)"/>
    <property type="match status" value="1"/>
</dbReference>
<dbReference type="InterPro" id="IPR052337">
    <property type="entry name" value="SAT4-like"/>
</dbReference>
<accession>A0A0D2KSK5</accession>
<keyword evidence="4 7" id="KW-0472">Membrane</keyword>
<evidence type="ECO:0000256" key="3">
    <source>
        <dbReference type="ARBA" id="ARBA00022989"/>
    </source>
</evidence>
<feature type="transmembrane region" description="Helical" evidence="7">
    <location>
        <begin position="104"/>
        <end position="128"/>
    </location>
</feature>
<comment type="subcellular location">
    <subcellularLocation>
        <location evidence="1">Membrane</location>
        <topology evidence="1">Multi-pass membrane protein</topology>
    </subcellularLocation>
</comment>
<dbReference type="EMBL" id="KN848068">
    <property type="protein sequence ID" value="KIX99713.1"/>
    <property type="molecule type" value="Genomic_DNA"/>
</dbReference>
<dbReference type="GO" id="GO:0016020">
    <property type="term" value="C:membrane"/>
    <property type="evidence" value="ECO:0007669"/>
    <property type="project" value="UniProtKB-SubCell"/>
</dbReference>
<dbReference type="RefSeq" id="XP_016633836.1">
    <property type="nucleotide sequence ID" value="XM_016774856.1"/>
</dbReference>
<dbReference type="GeneID" id="27710095"/>
<dbReference type="VEuPathDB" id="FungiDB:Z520_04349"/>
<evidence type="ECO:0000256" key="6">
    <source>
        <dbReference type="SAM" id="MobiDB-lite"/>
    </source>
</evidence>
<feature type="transmembrane region" description="Helical" evidence="7">
    <location>
        <begin position="190"/>
        <end position="216"/>
    </location>
</feature>
<evidence type="ECO:0000313" key="9">
    <source>
        <dbReference type="EMBL" id="KIX99713.1"/>
    </source>
</evidence>
<feature type="transmembrane region" description="Helical" evidence="7">
    <location>
        <begin position="63"/>
        <end position="84"/>
    </location>
</feature>
<sequence>MAVIEFLERHIYHNEPPDLQSRIETNPTLIVSWWCTLFSLTAILIRILGRWVRTERLFLEDWIMFYSIVPLMIRMGLVHVVLIWGTNNTTTEGLTPLQIHHREIGSRLVLAARIFYAAFIWVAKLTVLEFLKRLIGKSWAKSYEIGLRLIYGFLVATFIAVVIGTLSECQPFSHYWQVVPDPGPRCREGLVQLIVMGVCDIVSDVVLIIFPIPLVLQSSMRVRKKISLVLLFLLSTILIAITAYRVPSTISRRSSQQYRSLLASLEILAAAGVSNAIVIGSFIRDRGVKKAKFRAASLQDDTSSLGRQPTRTRTISVTQHHWGSDEDLARGVGVALPAVLRRGTYTEQTPRLAEAALPQKSPDVNIEPGDQIQHTPFASRWNFAEASRSRRKSSLDTLSSTSTANIRLRDMNFQSEEPPKGEDDIEYAEPDTPSRMGFFDVGGLVDQPPNESPMSRSRQASIQEVSRRLSQPHHNGVRSGSKAFLSDIGGLLSRPLRIREEDEFHSTSTASPRQTSSPGRSPMRTEKRKSSHRNRLSSQPEDMQPIRSARPSGPDDLSISDAGGLLR</sequence>
<evidence type="ECO:0000256" key="7">
    <source>
        <dbReference type="SAM" id="Phobius"/>
    </source>
</evidence>
<evidence type="ECO:0000256" key="5">
    <source>
        <dbReference type="ARBA" id="ARBA00038359"/>
    </source>
</evidence>
<dbReference type="OrthoDB" id="5398233at2759"/>